<organism evidence="1 2">
    <name type="scientific">Nocardia nova SH22a</name>
    <dbReference type="NCBI Taxonomy" id="1415166"/>
    <lineage>
        <taxon>Bacteria</taxon>
        <taxon>Bacillati</taxon>
        <taxon>Actinomycetota</taxon>
        <taxon>Actinomycetes</taxon>
        <taxon>Mycobacteriales</taxon>
        <taxon>Nocardiaceae</taxon>
        <taxon>Nocardia</taxon>
    </lineage>
</organism>
<evidence type="ECO:0000313" key="2">
    <source>
        <dbReference type="Proteomes" id="UP000019150"/>
    </source>
</evidence>
<proteinExistence type="predicted"/>
<dbReference type="PATRIC" id="fig|1415166.3.peg.860"/>
<evidence type="ECO:0008006" key="3">
    <source>
        <dbReference type="Google" id="ProtNLM"/>
    </source>
</evidence>
<dbReference type="Gene3D" id="3.40.1410.10">
    <property type="entry name" value="Chorismate lyase-like"/>
    <property type="match status" value="1"/>
</dbReference>
<evidence type="ECO:0000313" key="1">
    <source>
        <dbReference type="EMBL" id="AHH15659.1"/>
    </source>
</evidence>
<sequence length="182" mass="20040">MVHLVEGVAGWDMGVLPPVTRMLLRADGSTTRLLEALLGETLSLDIIEQHGGTAAPLPARLRAVLACEDGDRIVRRRSVLRLADTRPVSRNEVTVVCRDRELTAILTDDRVPIGRGLDAYGRHLGRTLLATGWARWPVDEPAGGDEIDCVYKEYVLTDESARVVAHIHERFNPIHVPSAAVR</sequence>
<dbReference type="Proteomes" id="UP000019150">
    <property type="component" value="Chromosome"/>
</dbReference>
<reference evidence="1 2" key="1">
    <citation type="journal article" date="2014" name="Appl. Environ. Microbiol.">
        <title>Insights into the Microbial Degradation of Rubber and Gutta-Percha by Analysis of the Complete Genome of Nocardia nova SH22a.</title>
        <authorList>
            <person name="Luo Q."/>
            <person name="Hiessl S."/>
            <person name="Poehlein A."/>
            <person name="Daniel R."/>
            <person name="Steinbuchel A."/>
        </authorList>
    </citation>
    <scope>NUCLEOTIDE SEQUENCE [LARGE SCALE GENOMIC DNA]</scope>
    <source>
        <strain evidence="1">SH22a</strain>
    </source>
</reference>
<dbReference type="SUPFAM" id="SSF64288">
    <property type="entry name" value="Chorismate lyase-like"/>
    <property type="match status" value="1"/>
</dbReference>
<dbReference type="InterPro" id="IPR028978">
    <property type="entry name" value="Chorismate_lyase_/UTRA_dom_sf"/>
</dbReference>
<protein>
    <recommendedName>
        <fullName evidence="3">Chorismate lyase</fullName>
    </recommendedName>
</protein>
<dbReference type="AlphaFoldDB" id="W5T947"/>
<dbReference type="HOGENOM" id="CLU_1651120_0_0_11"/>
<dbReference type="EMBL" id="CP006850">
    <property type="protein sequence ID" value="AHH15659.1"/>
    <property type="molecule type" value="Genomic_DNA"/>
</dbReference>
<dbReference type="STRING" id="1415166.NONO_c08520"/>
<keyword evidence="2" id="KW-1185">Reference proteome</keyword>
<accession>W5T947</accession>
<dbReference type="KEGG" id="nno:NONO_c08520"/>
<gene>
    <name evidence="1" type="ORF">NONO_c08520</name>
</gene>
<dbReference type="eggNOG" id="COG3161">
    <property type="taxonomic scope" value="Bacteria"/>
</dbReference>
<name>W5T947_9NOCA</name>